<dbReference type="InParanoid" id="D3B216"/>
<keyword evidence="8" id="KW-0249">Electron transport</keyword>
<gene>
    <name evidence="16" type="ORF">PPL_02343</name>
</gene>
<dbReference type="GeneID" id="31357868"/>
<evidence type="ECO:0000256" key="12">
    <source>
        <dbReference type="ARBA" id="ARBA00038168"/>
    </source>
</evidence>
<keyword evidence="4" id="KW-0812">Transmembrane</keyword>
<evidence type="ECO:0000256" key="6">
    <source>
        <dbReference type="ARBA" id="ARBA00022824"/>
    </source>
</evidence>
<keyword evidence="3 13" id="KW-0349">Heme</keyword>
<evidence type="ECO:0000256" key="2">
    <source>
        <dbReference type="ARBA" id="ARBA00022448"/>
    </source>
</evidence>
<keyword evidence="6" id="KW-0256">Endoplasmic reticulum</keyword>
<proteinExistence type="inferred from homology"/>
<sequence length="354" mass="38277">MDVQQSYTLEEVAQHNKRDDLWMVIDGKVYNCTEFVDEHPGGGDYIIDNAGRDATLEFIDAGHSEKAIALLKDFYIGECSNAKHIGKLNAPATAATSNATTTEKTESESVSSSQTTDNSTNNISTRKSSSSTSEPTNSYLIPLIIIGAVVVVSAVIANNNINSIDIYSGSFHRGLWTVEDLKQTGWDFNSMNADEKQKFNLLVLQRILDQMAQPSQLRKPVSKIPYYGPYTSFVNDPYKTDPYTGAYQINPVLGGDNFISGLFGTSGGPLGGRFGASGFNGGGLIAGGYPGQFVLSAIFPNQYMANGPIAGLLTGDIRNPIYDATRHPPPYISTAYGPLAPYLQKRQGGDGWQN</sequence>
<dbReference type="PANTHER" id="PTHR19359:SF150">
    <property type="entry name" value="CYTOCHROME B5"/>
    <property type="match status" value="1"/>
</dbReference>
<evidence type="ECO:0000256" key="10">
    <source>
        <dbReference type="ARBA" id="ARBA00023136"/>
    </source>
</evidence>
<evidence type="ECO:0000313" key="16">
    <source>
        <dbReference type="EMBL" id="EFA85340.1"/>
    </source>
</evidence>
<dbReference type="EMBL" id="ADBJ01000008">
    <property type="protein sequence ID" value="EFA85340.1"/>
    <property type="molecule type" value="Genomic_DNA"/>
</dbReference>
<dbReference type="FunFam" id="3.10.120.10:FF:000002">
    <property type="entry name" value="Cytochrome b5 type B"/>
    <property type="match status" value="1"/>
</dbReference>
<dbReference type="Gene3D" id="3.10.120.10">
    <property type="entry name" value="Cytochrome b5-like heme/steroid binding domain"/>
    <property type="match status" value="1"/>
</dbReference>
<dbReference type="InterPro" id="IPR036400">
    <property type="entry name" value="Cyt_B5-like_heme/steroid_sf"/>
</dbReference>
<dbReference type="InterPro" id="IPR001199">
    <property type="entry name" value="Cyt_B5-like_heme/steroid-bd"/>
</dbReference>
<feature type="region of interest" description="Disordered" evidence="14">
    <location>
        <begin position="94"/>
        <end position="135"/>
    </location>
</feature>
<keyword evidence="10" id="KW-0472">Membrane</keyword>
<dbReference type="Proteomes" id="UP000001396">
    <property type="component" value="Unassembled WGS sequence"/>
</dbReference>
<evidence type="ECO:0000256" key="13">
    <source>
        <dbReference type="RuleBase" id="RU362121"/>
    </source>
</evidence>
<keyword evidence="5 13" id="KW-0479">Metal-binding</keyword>
<dbReference type="InterPro" id="IPR018506">
    <property type="entry name" value="Cyt_B5_heme-BS"/>
</dbReference>
<dbReference type="PROSITE" id="PS50255">
    <property type="entry name" value="CYTOCHROME_B5_2"/>
    <property type="match status" value="1"/>
</dbReference>
<comment type="caution">
    <text evidence="16">The sequence shown here is derived from an EMBL/GenBank/DDBJ whole genome shotgun (WGS) entry which is preliminary data.</text>
</comment>
<dbReference type="GO" id="GO:0046872">
    <property type="term" value="F:metal ion binding"/>
    <property type="evidence" value="ECO:0007669"/>
    <property type="project" value="UniProtKB-UniRule"/>
</dbReference>
<dbReference type="InterPro" id="IPR050668">
    <property type="entry name" value="Cytochrome_b5"/>
</dbReference>
<keyword evidence="9 13" id="KW-0408">Iron</keyword>
<organism evidence="16 17">
    <name type="scientific">Heterostelium pallidum (strain ATCC 26659 / Pp 5 / PN500)</name>
    <name type="common">Cellular slime mold</name>
    <name type="synonym">Polysphondylium pallidum</name>
    <dbReference type="NCBI Taxonomy" id="670386"/>
    <lineage>
        <taxon>Eukaryota</taxon>
        <taxon>Amoebozoa</taxon>
        <taxon>Evosea</taxon>
        <taxon>Eumycetozoa</taxon>
        <taxon>Dictyostelia</taxon>
        <taxon>Acytosteliales</taxon>
        <taxon>Acytosteliaceae</taxon>
        <taxon>Heterostelium</taxon>
    </lineage>
</organism>
<evidence type="ECO:0000256" key="9">
    <source>
        <dbReference type="ARBA" id="ARBA00023004"/>
    </source>
</evidence>
<comment type="subcellular location">
    <subcellularLocation>
        <location evidence="1">Endoplasmic reticulum membrane</location>
        <topology evidence="1">Single-pass membrane protein</topology>
        <orientation evidence="1">Cytoplasmic side</orientation>
    </subcellularLocation>
    <subcellularLocation>
        <location evidence="11">Microsome membrane</location>
        <topology evidence="11">Single-pass membrane protein</topology>
        <orientation evidence="11">Cytoplasmic side</orientation>
    </subcellularLocation>
</comment>
<evidence type="ECO:0000256" key="4">
    <source>
        <dbReference type="ARBA" id="ARBA00022692"/>
    </source>
</evidence>
<evidence type="ECO:0000256" key="7">
    <source>
        <dbReference type="ARBA" id="ARBA00022848"/>
    </source>
</evidence>
<dbReference type="GO" id="GO:0005789">
    <property type="term" value="C:endoplasmic reticulum membrane"/>
    <property type="evidence" value="ECO:0007669"/>
    <property type="project" value="UniProtKB-SubCell"/>
</dbReference>
<reference evidence="16 17" key="1">
    <citation type="journal article" date="2011" name="Genome Res.">
        <title>Phylogeny-wide analysis of social amoeba genomes highlights ancient origins for complex intercellular communication.</title>
        <authorList>
            <person name="Heidel A.J."/>
            <person name="Lawal H.M."/>
            <person name="Felder M."/>
            <person name="Schilde C."/>
            <person name="Helps N.R."/>
            <person name="Tunggal B."/>
            <person name="Rivero F."/>
            <person name="John U."/>
            <person name="Schleicher M."/>
            <person name="Eichinger L."/>
            <person name="Platzer M."/>
            <person name="Noegel A.A."/>
            <person name="Schaap P."/>
            <person name="Gloeckner G."/>
        </authorList>
    </citation>
    <scope>NUCLEOTIDE SEQUENCE [LARGE SCALE GENOMIC DNA]</scope>
    <source>
        <strain evidence="17">ATCC 26659 / Pp 5 / PN500</strain>
    </source>
</reference>
<dbReference type="PRINTS" id="PR00363">
    <property type="entry name" value="CYTOCHROMEB5"/>
</dbReference>
<evidence type="ECO:0000256" key="11">
    <source>
        <dbReference type="ARBA" id="ARBA00037877"/>
    </source>
</evidence>
<evidence type="ECO:0000313" key="17">
    <source>
        <dbReference type="Proteomes" id="UP000001396"/>
    </source>
</evidence>
<name>D3B216_HETP5</name>
<protein>
    <recommendedName>
        <fullName evidence="15">Cytochrome b5 heme-binding domain-containing protein</fullName>
    </recommendedName>
</protein>
<dbReference type="Pfam" id="PF00173">
    <property type="entry name" value="Cyt-b5"/>
    <property type="match status" value="1"/>
</dbReference>
<dbReference type="PROSITE" id="PS00191">
    <property type="entry name" value="CYTOCHROME_B5_1"/>
    <property type="match status" value="1"/>
</dbReference>
<evidence type="ECO:0000256" key="5">
    <source>
        <dbReference type="ARBA" id="ARBA00022723"/>
    </source>
</evidence>
<evidence type="ECO:0000256" key="1">
    <source>
        <dbReference type="ARBA" id="ARBA00004131"/>
    </source>
</evidence>
<dbReference type="AlphaFoldDB" id="D3B216"/>
<dbReference type="PANTHER" id="PTHR19359">
    <property type="entry name" value="CYTOCHROME B5"/>
    <property type="match status" value="1"/>
</dbReference>
<evidence type="ECO:0000256" key="3">
    <source>
        <dbReference type="ARBA" id="ARBA00022617"/>
    </source>
</evidence>
<evidence type="ECO:0000256" key="8">
    <source>
        <dbReference type="ARBA" id="ARBA00022982"/>
    </source>
</evidence>
<keyword evidence="2" id="KW-0813">Transport</keyword>
<evidence type="ECO:0000259" key="15">
    <source>
        <dbReference type="PROSITE" id="PS50255"/>
    </source>
</evidence>
<dbReference type="GO" id="GO:0020037">
    <property type="term" value="F:heme binding"/>
    <property type="evidence" value="ECO:0007669"/>
    <property type="project" value="UniProtKB-UniRule"/>
</dbReference>
<keyword evidence="7" id="KW-0492">Microsome</keyword>
<dbReference type="STRING" id="670386.D3B216"/>
<comment type="similarity">
    <text evidence="12 13">Belongs to the cytochrome b5 family.</text>
</comment>
<dbReference type="RefSeq" id="XP_020437449.1">
    <property type="nucleotide sequence ID" value="XM_020573332.1"/>
</dbReference>
<dbReference type="SUPFAM" id="SSF55856">
    <property type="entry name" value="Cytochrome b5-like heme/steroid binding domain"/>
    <property type="match status" value="1"/>
</dbReference>
<dbReference type="SMART" id="SM01117">
    <property type="entry name" value="Cyt-b5"/>
    <property type="match status" value="1"/>
</dbReference>
<evidence type="ECO:0000256" key="14">
    <source>
        <dbReference type="SAM" id="MobiDB-lite"/>
    </source>
</evidence>
<feature type="domain" description="Cytochrome b5 heme-binding" evidence="15">
    <location>
        <begin position="4"/>
        <end position="80"/>
    </location>
</feature>
<accession>D3B216</accession>
<keyword evidence="17" id="KW-1185">Reference proteome</keyword>